<dbReference type="Proteomes" id="UP000593567">
    <property type="component" value="Unassembled WGS sequence"/>
</dbReference>
<dbReference type="FunFam" id="3.30.70.100:FF:000003">
    <property type="entry name" value="Protein NipSnap homolog 2"/>
    <property type="match status" value="1"/>
</dbReference>
<dbReference type="GO" id="GO:0005739">
    <property type="term" value="C:mitochondrion"/>
    <property type="evidence" value="ECO:0007669"/>
    <property type="project" value="TreeGrafter"/>
</dbReference>
<keyword evidence="5" id="KW-1185">Reference proteome</keyword>
<proteinExistence type="inferred from homology"/>
<feature type="domain" description="NIPSNAP" evidence="3">
    <location>
        <begin position="62"/>
        <end position="158"/>
    </location>
</feature>
<comment type="similarity">
    <text evidence="1">Belongs to the NipSnap family.</text>
</comment>
<gene>
    <name evidence="4" type="ORF">EB796_013672</name>
</gene>
<dbReference type="InterPro" id="IPR051557">
    <property type="entry name" value="NipSnap_domain"/>
</dbReference>
<feature type="region of interest" description="Disordered" evidence="2">
    <location>
        <begin position="1"/>
        <end position="23"/>
    </location>
</feature>
<evidence type="ECO:0000313" key="5">
    <source>
        <dbReference type="Proteomes" id="UP000593567"/>
    </source>
</evidence>
<feature type="domain" description="NIPSNAP" evidence="3">
    <location>
        <begin position="174"/>
        <end position="271"/>
    </location>
</feature>
<evidence type="ECO:0000259" key="3">
    <source>
        <dbReference type="Pfam" id="PF07978"/>
    </source>
</evidence>
<evidence type="ECO:0000256" key="1">
    <source>
        <dbReference type="ARBA" id="ARBA00005291"/>
    </source>
</evidence>
<sequence length="273" mass="32155">MCQHHSLLASQNTSRDESKRTITSSASLNTDKWYQKIMKMREPIDTPSKTQSKLLSDLDSVYELQIHKVKPENMLEYLKQFEKFASLMNEKKTGAELLASFTVLIGDQDEAVHLWKYKGGYTSYSKALMIYRTDEDIVAYRSERNAMLRERYNQILLRFGFWEFNKNREPGNLYELRSYELKSGSMIEWGNHWARGLKYRQQNGEAVCGFFSHIGDLNMCHHLWSYKSLQSRKETRDLAWQLPGWDENVRYTVPLIRSLKSRILIPTPYSPLQ</sequence>
<dbReference type="InterPro" id="IPR012577">
    <property type="entry name" value="NIPSNAP"/>
</dbReference>
<evidence type="ECO:0000313" key="4">
    <source>
        <dbReference type="EMBL" id="KAF6028025.1"/>
    </source>
</evidence>
<dbReference type="AlphaFoldDB" id="A0A7J7JPX1"/>
<dbReference type="OrthoDB" id="10262843at2759"/>
<dbReference type="GO" id="GO:0000423">
    <property type="term" value="P:mitophagy"/>
    <property type="evidence" value="ECO:0007669"/>
    <property type="project" value="UniProtKB-ARBA"/>
</dbReference>
<comment type="caution">
    <text evidence="4">The sequence shown here is derived from an EMBL/GenBank/DDBJ whole genome shotgun (WGS) entry which is preliminary data.</text>
</comment>
<dbReference type="PANTHER" id="PTHR21017:SF17">
    <property type="entry name" value="PROTEIN NIPSNAP"/>
    <property type="match status" value="1"/>
</dbReference>
<organism evidence="4 5">
    <name type="scientific">Bugula neritina</name>
    <name type="common">Brown bryozoan</name>
    <name type="synonym">Sertularia neritina</name>
    <dbReference type="NCBI Taxonomy" id="10212"/>
    <lineage>
        <taxon>Eukaryota</taxon>
        <taxon>Metazoa</taxon>
        <taxon>Spiralia</taxon>
        <taxon>Lophotrochozoa</taxon>
        <taxon>Bryozoa</taxon>
        <taxon>Gymnolaemata</taxon>
        <taxon>Cheilostomatida</taxon>
        <taxon>Flustrina</taxon>
        <taxon>Buguloidea</taxon>
        <taxon>Bugulidae</taxon>
        <taxon>Bugula</taxon>
    </lineage>
</organism>
<accession>A0A7J7JPX1</accession>
<dbReference type="Pfam" id="PF07978">
    <property type="entry name" value="NIPSNAP"/>
    <property type="match status" value="2"/>
</dbReference>
<evidence type="ECO:0000256" key="2">
    <source>
        <dbReference type="SAM" id="MobiDB-lite"/>
    </source>
</evidence>
<reference evidence="4" key="1">
    <citation type="submission" date="2020-06" db="EMBL/GenBank/DDBJ databases">
        <title>Draft genome of Bugula neritina, a colonial animal packing powerful symbionts and potential medicines.</title>
        <authorList>
            <person name="Rayko M."/>
        </authorList>
    </citation>
    <scope>NUCLEOTIDE SEQUENCE [LARGE SCALE GENOMIC DNA]</scope>
    <source>
        <strain evidence="4">Kwan_BN1</strain>
    </source>
</reference>
<dbReference type="Gene3D" id="3.30.70.100">
    <property type="match status" value="2"/>
</dbReference>
<dbReference type="EMBL" id="VXIV02001997">
    <property type="protein sequence ID" value="KAF6028025.1"/>
    <property type="molecule type" value="Genomic_DNA"/>
</dbReference>
<name>A0A7J7JPX1_BUGNE</name>
<protein>
    <submittedName>
        <fullName evidence="4">NIPSNAP1</fullName>
    </submittedName>
</protein>
<dbReference type="InterPro" id="IPR011008">
    <property type="entry name" value="Dimeric_a/b-barrel"/>
</dbReference>
<dbReference type="PANTHER" id="PTHR21017">
    <property type="entry name" value="NIPSNAP-RELATED"/>
    <property type="match status" value="1"/>
</dbReference>
<dbReference type="SUPFAM" id="SSF54909">
    <property type="entry name" value="Dimeric alpha+beta barrel"/>
    <property type="match status" value="2"/>
</dbReference>